<keyword evidence="2" id="KW-1185">Reference proteome</keyword>
<reference evidence="1 2" key="1">
    <citation type="journal article" date="2024" name="G3 (Bethesda)">
        <title>Genome assembly of Hibiscus sabdariffa L. provides insights into metabolisms of medicinal natural products.</title>
        <authorList>
            <person name="Kim T."/>
        </authorList>
    </citation>
    <scope>NUCLEOTIDE SEQUENCE [LARGE SCALE GENOMIC DNA]</scope>
    <source>
        <strain evidence="1">TK-2024</strain>
        <tissue evidence="1">Old leaves</tissue>
    </source>
</reference>
<dbReference type="Proteomes" id="UP001472677">
    <property type="component" value="Unassembled WGS sequence"/>
</dbReference>
<accession>A0ABR2DZZ6</accession>
<proteinExistence type="predicted"/>
<organism evidence="1 2">
    <name type="scientific">Hibiscus sabdariffa</name>
    <name type="common">roselle</name>
    <dbReference type="NCBI Taxonomy" id="183260"/>
    <lineage>
        <taxon>Eukaryota</taxon>
        <taxon>Viridiplantae</taxon>
        <taxon>Streptophyta</taxon>
        <taxon>Embryophyta</taxon>
        <taxon>Tracheophyta</taxon>
        <taxon>Spermatophyta</taxon>
        <taxon>Magnoliopsida</taxon>
        <taxon>eudicotyledons</taxon>
        <taxon>Gunneridae</taxon>
        <taxon>Pentapetalae</taxon>
        <taxon>rosids</taxon>
        <taxon>malvids</taxon>
        <taxon>Malvales</taxon>
        <taxon>Malvaceae</taxon>
        <taxon>Malvoideae</taxon>
        <taxon>Hibiscus</taxon>
    </lineage>
</organism>
<name>A0ABR2DZZ6_9ROSI</name>
<dbReference type="EMBL" id="JBBPBM010000020">
    <property type="protein sequence ID" value="KAK8550483.1"/>
    <property type="molecule type" value="Genomic_DNA"/>
</dbReference>
<sequence length="94" mass="10134">MKNRKIRPNRAYLKFPWHPKPSSSSFSIPLFSSGAQIWVKAGYWYANDINTATGKSISGEKVNGSVLGLLAGKPIAGYIDSQAPTCKSSKGTNS</sequence>
<evidence type="ECO:0000313" key="1">
    <source>
        <dbReference type="EMBL" id="KAK8550483.1"/>
    </source>
</evidence>
<gene>
    <name evidence="1" type="ORF">V6N12_039191</name>
</gene>
<comment type="caution">
    <text evidence="1">The sequence shown here is derived from an EMBL/GenBank/DDBJ whole genome shotgun (WGS) entry which is preliminary data.</text>
</comment>
<evidence type="ECO:0000313" key="2">
    <source>
        <dbReference type="Proteomes" id="UP001472677"/>
    </source>
</evidence>
<protein>
    <submittedName>
        <fullName evidence="1">Uncharacterized protein</fullName>
    </submittedName>
</protein>